<reference evidence="2 3" key="1">
    <citation type="submission" date="2019-03" db="EMBL/GenBank/DDBJ databases">
        <title>Genomic Encyclopedia of Type Strains, Phase IV (KMG-IV): sequencing the most valuable type-strain genomes for metagenomic binning, comparative biology and taxonomic classification.</title>
        <authorList>
            <person name="Goeker M."/>
        </authorList>
    </citation>
    <scope>NUCLEOTIDE SEQUENCE [LARGE SCALE GENOMIC DNA]</scope>
    <source>
        <strain evidence="2 3">DSM 19345</strain>
    </source>
</reference>
<feature type="domain" description="Phasin" evidence="1">
    <location>
        <begin position="6"/>
        <end position="102"/>
    </location>
</feature>
<accession>A0A4R3MG63</accession>
<gene>
    <name evidence="2" type="ORF">EDC22_102421</name>
</gene>
<evidence type="ECO:0000259" key="1">
    <source>
        <dbReference type="Pfam" id="PF09361"/>
    </source>
</evidence>
<name>A0A4R3MG63_9HYPH</name>
<protein>
    <submittedName>
        <fullName evidence="2">Phasin protein</fullName>
    </submittedName>
</protein>
<dbReference type="RefSeq" id="WP_132805496.1">
    <property type="nucleotide sequence ID" value="NZ_SMAK01000002.1"/>
</dbReference>
<keyword evidence="3" id="KW-1185">Reference proteome</keyword>
<comment type="caution">
    <text evidence="2">The sequence shown here is derived from an EMBL/GenBank/DDBJ whole genome shotgun (WGS) entry which is preliminary data.</text>
</comment>
<dbReference type="OrthoDB" id="7678100at2"/>
<dbReference type="EMBL" id="SMAK01000002">
    <property type="protein sequence ID" value="TCT12735.1"/>
    <property type="molecule type" value="Genomic_DNA"/>
</dbReference>
<dbReference type="InterPro" id="IPR018968">
    <property type="entry name" value="Phasin"/>
</dbReference>
<dbReference type="AlphaFoldDB" id="A0A4R3MG63"/>
<dbReference type="Proteomes" id="UP000295678">
    <property type="component" value="Unassembled WGS sequence"/>
</dbReference>
<evidence type="ECO:0000313" key="2">
    <source>
        <dbReference type="EMBL" id="TCT12735.1"/>
    </source>
</evidence>
<proteinExistence type="predicted"/>
<sequence>MINGFEDFQKIGKDNMDQAMKSFGSFSKGMQSLAVEIADYSKKSFEDGAAAFEKLMAAKSLDKAMEIQSDYIKSAYEGFIAQATKVGELYVDLARDAYKPFEGMIAKAGK</sequence>
<organism evidence="2 3">
    <name type="scientific">Tepidamorphus gemmatus</name>
    <dbReference type="NCBI Taxonomy" id="747076"/>
    <lineage>
        <taxon>Bacteria</taxon>
        <taxon>Pseudomonadati</taxon>
        <taxon>Pseudomonadota</taxon>
        <taxon>Alphaproteobacteria</taxon>
        <taxon>Hyphomicrobiales</taxon>
        <taxon>Tepidamorphaceae</taxon>
        <taxon>Tepidamorphus</taxon>
    </lineage>
</organism>
<dbReference type="Pfam" id="PF09361">
    <property type="entry name" value="Phasin_2"/>
    <property type="match status" value="1"/>
</dbReference>
<evidence type="ECO:0000313" key="3">
    <source>
        <dbReference type="Proteomes" id="UP000295678"/>
    </source>
</evidence>